<keyword evidence="2 5" id="KW-0560">Oxidoreductase</keyword>
<dbReference type="NCBIfam" id="TIGR03216">
    <property type="entry name" value="OH_muco_semi_DH"/>
    <property type="match status" value="1"/>
</dbReference>
<name>B9BK41_9BURK</name>
<keyword evidence="3" id="KW-0520">NAD</keyword>
<proteinExistence type="inferred from homology"/>
<evidence type="ECO:0000256" key="3">
    <source>
        <dbReference type="ARBA" id="ARBA00023027"/>
    </source>
</evidence>
<feature type="domain" description="Aldehyde dehydrogenase" evidence="6">
    <location>
        <begin position="38"/>
        <end position="504"/>
    </location>
</feature>
<protein>
    <submittedName>
        <fullName evidence="7">2-hydroxymuconic semialdehyde dehydrogenase</fullName>
        <ecNumber evidence="7">1.2.1.-</ecNumber>
    </submittedName>
</protein>
<dbReference type="InterPro" id="IPR017628">
    <property type="entry name" value="OHmuconic_semiald_DH"/>
</dbReference>
<dbReference type="GO" id="GO:0016620">
    <property type="term" value="F:oxidoreductase activity, acting on the aldehyde or oxo group of donors, NAD or NADP as acceptor"/>
    <property type="evidence" value="ECO:0007669"/>
    <property type="project" value="InterPro"/>
</dbReference>
<dbReference type="PANTHER" id="PTHR43720">
    <property type="entry name" value="2-AMINOMUCONIC SEMIALDEHYDE DEHYDROGENASE"/>
    <property type="match status" value="1"/>
</dbReference>
<dbReference type="FunFam" id="3.40.605.10:FF:000007">
    <property type="entry name" value="NAD/NADP-dependent betaine aldehyde dehydrogenase"/>
    <property type="match status" value="1"/>
</dbReference>
<sequence>MHGTAKFIKQEKGVTSQLTSTLRDPQLLRHYINGEFVASDTRFPNLSPVDGRKLADVCEADAALVDSAVRAAHAAQKAGWRDTTPAQRAAWLHKIADGIEARFDEFVTAEVADTGRPVAQARTLDIARGIANFRTFADLVRTANGEYFETHTADGGELINYVTRKPLGVIGIISPWNLPLLLLTWKVAPALAMGNCVVAKPSEETPSSATLLAEVMHEVGLPPGVFNLIHGHGQNAAGEFLTRHPDISAITFTGESRTGSTIMKAVADGVKEVSFELGGKNAAVVFADADFDAAVAGVLRSSFTNAGQVCLCSERVYVERPIFDRFVAALKEQAEGLRVGAPEDPTTTMGPLISRGHRDKVMSYFRLAVEEGATVVTGGRAPSFGDARDDGAFVMPTIWTGLPDSARCVREEIFGPVCHIAPFDDEDEVVKRVNDSAYGLAASIWTTQLARGHRVARQIETGIVWVNAWFVRDLRTPFGGTKLSGLGREGGRHSLDFYSELTNVCVRIA</sequence>
<dbReference type="InterPro" id="IPR015590">
    <property type="entry name" value="Aldehyde_DH_dom"/>
</dbReference>
<dbReference type="Gene3D" id="3.40.309.10">
    <property type="entry name" value="Aldehyde Dehydrogenase, Chain A, domain 2"/>
    <property type="match status" value="1"/>
</dbReference>
<evidence type="ECO:0000256" key="4">
    <source>
        <dbReference type="PROSITE-ProRule" id="PRU10007"/>
    </source>
</evidence>
<dbReference type="PANTHER" id="PTHR43720:SF2">
    <property type="entry name" value="2-AMINOMUCONIC SEMIALDEHYDE DEHYDROGENASE"/>
    <property type="match status" value="1"/>
</dbReference>
<reference evidence="7 8" key="1">
    <citation type="journal article" date="2012" name="J. Bacteriol.">
        <title>Draft Genome Sequence Determination for Cystic Fibrosis and Chronic Granulomatous Disease Burkholderia multivorans Isolates.</title>
        <authorList>
            <person name="Varga J.J."/>
            <person name="Losada L."/>
            <person name="Zelazny A.M."/>
            <person name="Brinkac L."/>
            <person name="Harkins D."/>
            <person name="Radune D."/>
            <person name="Hostetler J."/>
            <person name="Sampaio E.P."/>
            <person name="Ronning C.M."/>
            <person name="Nierman W.C."/>
            <person name="Greenberg D.E."/>
            <person name="Holland S.M."/>
            <person name="Goldberg J.B."/>
        </authorList>
    </citation>
    <scope>NUCLEOTIDE SEQUENCE [LARGE SCALE GENOMIC DNA]</scope>
    <source>
        <strain evidence="7 8">CGD2</strain>
    </source>
</reference>
<dbReference type="Proteomes" id="UP000004535">
    <property type="component" value="Unassembled WGS sequence"/>
</dbReference>
<dbReference type="CDD" id="cd07093">
    <property type="entry name" value="ALDH_F8_HMSADH"/>
    <property type="match status" value="1"/>
</dbReference>
<feature type="active site" evidence="4">
    <location>
        <position position="276"/>
    </location>
</feature>
<organism evidence="7 8">
    <name type="scientific">Burkholderia multivorans CGD2</name>
    <dbReference type="NCBI Taxonomy" id="513052"/>
    <lineage>
        <taxon>Bacteria</taxon>
        <taxon>Pseudomonadati</taxon>
        <taxon>Pseudomonadota</taxon>
        <taxon>Betaproteobacteria</taxon>
        <taxon>Burkholderiales</taxon>
        <taxon>Burkholderiaceae</taxon>
        <taxon>Burkholderia</taxon>
        <taxon>Burkholderia cepacia complex</taxon>
    </lineage>
</organism>
<dbReference type="AlphaFoldDB" id="B9BK41"/>
<dbReference type="Gene3D" id="3.40.605.10">
    <property type="entry name" value="Aldehyde Dehydrogenase, Chain A, domain 1"/>
    <property type="match status" value="1"/>
</dbReference>
<dbReference type="EC" id="1.2.1.-" evidence="7"/>
<evidence type="ECO:0000256" key="2">
    <source>
        <dbReference type="ARBA" id="ARBA00023002"/>
    </source>
</evidence>
<dbReference type="InterPro" id="IPR016163">
    <property type="entry name" value="Ald_DH_C"/>
</dbReference>
<accession>B9BK41</accession>
<comment type="caution">
    <text evidence="7">The sequence shown here is derived from an EMBL/GenBank/DDBJ whole genome shotgun (WGS) entry which is preliminary data.</text>
</comment>
<gene>
    <name evidence="7" type="ORF">BURMUCGD2_5448</name>
</gene>
<dbReference type="InterPro" id="IPR029510">
    <property type="entry name" value="Ald_DH_CS_GLU"/>
</dbReference>
<evidence type="ECO:0000259" key="6">
    <source>
        <dbReference type="Pfam" id="PF00171"/>
    </source>
</evidence>
<dbReference type="InterPro" id="IPR016162">
    <property type="entry name" value="Ald_DH_N"/>
</dbReference>
<dbReference type="InterPro" id="IPR016160">
    <property type="entry name" value="Ald_DH_CS_CYS"/>
</dbReference>
<evidence type="ECO:0000256" key="1">
    <source>
        <dbReference type="ARBA" id="ARBA00009986"/>
    </source>
</evidence>
<comment type="similarity">
    <text evidence="1 5">Belongs to the aldehyde dehydrogenase family.</text>
</comment>
<dbReference type="EMBL" id="ACFC01000002">
    <property type="protein sequence ID" value="EEE08308.1"/>
    <property type="molecule type" value="Genomic_DNA"/>
</dbReference>
<evidence type="ECO:0000313" key="7">
    <source>
        <dbReference type="EMBL" id="EEE08308.1"/>
    </source>
</evidence>
<dbReference type="InterPro" id="IPR016161">
    <property type="entry name" value="Ald_DH/histidinol_DH"/>
</dbReference>
<dbReference type="FunFam" id="3.40.309.10:FF:000009">
    <property type="entry name" value="Aldehyde dehydrogenase A"/>
    <property type="match status" value="1"/>
</dbReference>
<dbReference type="PROSITE" id="PS00070">
    <property type="entry name" value="ALDEHYDE_DEHYDR_CYS"/>
    <property type="match status" value="1"/>
</dbReference>
<dbReference type="Pfam" id="PF00171">
    <property type="entry name" value="Aldedh"/>
    <property type="match status" value="1"/>
</dbReference>
<evidence type="ECO:0000256" key="5">
    <source>
        <dbReference type="RuleBase" id="RU003345"/>
    </source>
</evidence>
<dbReference type="PROSITE" id="PS00687">
    <property type="entry name" value="ALDEHYDE_DEHYDR_GLU"/>
    <property type="match status" value="1"/>
</dbReference>
<dbReference type="SUPFAM" id="SSF53720">
    <property type="entry name" value="ALDH-like"/>
    <property type="match status" value="1"/>
</dbReference>
<evidence type="ECO:0000313" key="8">
    <source>
        <dbReference type="Proteomes" id="UP000004535"/>
    </source>
</evidence>